<accession>X1HTS5</accession>
<dbReference type="NCBIfam" id="NF001908">
    <property type="entry name" value="PRK00668.1"/>
    <property type="match status" value="1"/>
</dbReference>
<dbReference type="FunFam" id="3.30.70.141:FF:000003">
    <property type="entry name" value="Nucleoside diphosphate kinase"/>
    <property type="match status" value="1"/>
</dbReference>
<dbReference type="EMBL" id="BARU01028692">
    <property type="protein sequence ID" value="GAH73551.1"/>
    <property type="molecule type" value="Genomic_DNA"/>
</dbReference>
<feature type="non-terminal residue" evidence="13">
    <location>
        <position position="117"/>
    </location>
</feature>
<evidence type="ECO:0000256" key="3">
    <source>
        <dbReference type="ARBA" id="ARBA00012966"/>
    </source>
</evidence>
<comment type="caution">
    <text evidence="13">The sequence shown here is derived from an EMBL/GenBank/DDBJ whole genome shotgun (WGS) entry which is preliminary data.</text>
</comment>
<dbReference type="AlphaFoldDB" id="X1HTS5"/>
<dbReference type="PROSITE" id="PS51374">
    <property type="entry name" value="NDPK_LIKE"/>
    <property type="match status" value="1"/>
</dbReference>
<gene>
    <name evidence="13" type="ORF">S03H2_45762</name>
</gene>
<comment type="cofactor">
    <cofactor evidence="1">
        <name>Mg(2+)</name>
        <dbReference type="ChEBI" id="CHEBI:18420"/>
    </cofactor>
</comment>
<dbReference type="GO" id="GO:0006183">
    <property type="term" value="P:GTP biosynthetic process"/>
    <property type="evidence" value="ECO:0007669"/>
    <property type="project" value="InterPro"/>
</dbReference>
<dbReference type="Pfam" id="PF00334">
    <property type="entry name" value="NDK"/>
    <property type="match status" value="1"/>
</dbReference>
<dbReference type="InterPro" id="IPR034907">
    <property type="entry name" value="NDK-like_dom"/>
</dbReference>
<evidence type="ECO:0000256" key="8">
    <source>
        <dbReference type="ARBA" id="ARBA00022777"/>
    </source>
</evidence>
<keyword evidence="11" id="KW-0546">Nucleotide metabolism</keyword>
<evidence type="ECO:0000313" key="13">
    <source>
        <dbReference type="EMBL" id="GAH73551.1"/>
    </source>
</evidence>
<dbReference type="SUPFAM" id="SSF54919">
    <property type="entry name" value="Nucleoside diphosphate kinase, NDK"/>
    <property type="match status" value="1"/>
</dbReference>
<proteinExistence type="inferred from homology"/>
<dbReference type="InterPro" id="IPR036850">
    <property type="entry name" value="NDK-like_dom_sf"/>
</dbReference>
<feature type="domain" description="Nucleoside diphosphate kinase-like" evidence="12">
    <location>
        <begin position="1"/>
        <end position="117"/>
    </location>
</feature>
<evidence type="ECO:0000256" key="2">
    <source>
        <dbReference type="ARBA" id="ARBA00008142"/>
    </source>
</evidence>
<dbReference type="GO" id="GO:0046872">
    <property type="term" value="F:metal ion binding"/>
    <property type="evidence" value="ECO:0007669"/>
    <property type="project" value="UniProtKB-KW"/>
</dbReference>
<evidence type="ECO:0000256" key="1">
    <source>
        <dbReference type="ARBA" id="ARBA00001946"/>
    </source>
</evidence>
<keyword evidence="6" id="KW-0479">Metal-binding</keyword>
<evidence type="ECO:0000256" key="10">
    <source>
        <dbReference type="ARBA" id="ARBA00022842"/>
    </source>
</evidence>
<dbReference type="Gene3D" id="3.30.70.141">
    <property type="entry name" value="Nucleoside diphosphate kinase-like domain"/>
    <property type="match status" value="1"/>
</dbReference>
<sequence length="117" mass="13212">MERTLVFLKPDAVRRSLAGEIILRFERKGFSIVGLKMMQLSEEFVREHYAQHRGREFYEPLVRYVVSGPVVAMVLEGKNAVSVVRKMMGETFGSDSPPGTIRGDLALSNRFNLIHGS</sequence>
<evidence type="ECO:0000256" key="5">
    <source>
        <dbReference type="ARBA" id="ARBA00022679"/>
    </source>
</evidence>
<name>X1HTS5_9ZZZZ</name>
<keyword evidence="5" id="KW-0808">Transferase</keyword>
<organism evidence="13">
    <name type="scientific">marine sediment metagenome</name>
    <dbReference type="NCBI Taxonomy" id="412755"/>
    <lineage>
        <taxon>unclassified sequences</taxon>
        <taxon>metagenomes</taxon>
        <taxon>ecological metagenomes</taxon>
    </lineage>
</organism>
<keyword evidence="9" id="KW-0067">ATP-binding</keyword>
<dbReference type="CDD" id="cd04413">
    <property type="entry name" value="NDPk_I"/>
    <property type="match status" value="1"/>
</dbReference>
<evidence type="ECO:0000256" key="11">
    <source>
        <dbReference type="ARBA" id="ARBA00023080"/>
    </source>
</evidence>
<evidence type="ECO:0000256" key="7">
    <source>
        <dbReference type="ARBA" id="ARBA00022741"/>
    </source>
</evidence>
<evidence type="ECO:0000256" key="6">
    <source>
        <dbReference type="ARBA" id="ARBA00022723"/>
    </source>
</evidence>
<dbReference type="InterPro" id="IPR001564">
    <property type="entry name" value="Nucleoside_diP_kinase"/>
</dbReference>
<keyword evidence="8" id="KW-0418">Kinase</keyword>
<dbReference type="GO" id="GO:0004550">
    <property type="term" value="F:nucleoside diphosphate kinase activity"/>
    <property type="evidence" value="ECO:0007669"/>
    <property type="project" value="UniProtKB-EC"/>
</dbReference>
<evidence type="ECO:0000256" key="4">
    <source>
        <dbReference type="ARBA" id="ARBA00017632"/>
    </source>
</evidence>
<comment type="similarity">
    <text evidence="2">Belongs to the NDK family.</text>
</comment>
<dbReference type="PRINTS" id="PR01243">
    <property type="entry name" value="NUCDPKINASE"/>
</dbReference>
<dbReference type="GO" id="GO:0005524">
    <property type="term" value="F:ATP binding"/>
    <property type="evidence" value="ECO:0007669"/>
    <property type="project" value="UniProtKB-KW"/>
</dbReference>
<dbReference type="GO" id="GO:0006241">
    <property type="term" value="P:CTP biosynthetic process"/>
    <property type="evidence" value="ECO:0007669"/>
    <property type="project" value="InterPro"/>
</dbReference>
<dbReference type="GO" id="GO:0006228">
    <property type="term" value="P:UTP biosynthetic process"/>
    <property type="evidence" value="ECO:0007669"/>
    <property type="project" value="InterPro"/>
</dbReference>
<dbReference type="EC" id="2.7.4.6" evidence="3"/>
<dbReference type="SMART" id="SM00562">
    <property type="entry name" value="NDK"/>
    <property type="match status" value="1"/>
</dbReference>
<protein>
    <recommendedName>
        <fullName evidence="4">Nucleoside diphosphate kinase</fullName>
        <ecNumber evidence="3">2.7.4.6</ecNumber>
    </recommendedName>
</protein>
<evidence type="ECO:0000259" key="12">
    <source>
        <dbReference type="SMART" id="SM00562"/>
    </source>
</evidence>
<evidence type="ECO:0000256" key="9">
    <source>
        <dbReference type="ARBA" id="ARBA00022840"/>
    </source>
</evidence>
<reference evidence="13" key="1">
    <citation type="journal article" date="2014" name="Front. Microbiol.">
        <title>High frequency of phylogenetically diverse reductive dehalogenase-homologous genes in deep subseafloor sedimentary metagenomes.</title>
        <authorList>
            <person name="Kawai M."/>
            <person name="Futagami T."/>
            <person name="Toyoda A."/>
            <person name="Takaki Y."/>
            <person name="Nishi S."/>
            <person name="Hori S."/>
            <person name="Arai W."/>
            <person name="Tsubouchi T."/>
            <person name="Morono Y."/>
            <person name="Uchiyama I."/>
            <person name="Ito T."/>
            <person name="Fujiyama A."/>
            <person name="Inagaki F."/>
            <person name="Takami H."/>
        </authorList>
    </citation>
    <scope>NUCLEOTIDE SEQUENCE</scope>
    <source>
        <strain evidence="13">Expedition CK06-06</strain>
    </source>
</reference>
<dbReference type="PANTHER" id="PTHR11349">
    <property type="entry name" value="NUCLEOSIDE DIPHOSPHATE KINASE"/>
    <property type="match status" value="1"/>
</dbReference>
<keyword evidence="10" id="KW-0460">Magnesium</keyword>
<keyword evidence="7" id="KW-0547">Nucleotide-binding</keyword>